<accession>A0AA40KLE9</accession>
<sequence>MTLFVLGERESSKRAANQPSIFCLQDEFHPFIEALLPFVKSFSYTWFNLQAAKRRYYKKHEKRMSLEEERQCKEELQVSERFSAEPGTLARSVNAPIEPNRVPLRCSSNFRKEKNPELPNNVLERVRTESGPFGVSFSLDSPRETPVYVNILLDCRFTSGIPINPRAFSPIDLEGSIKRIQGKRRRMKQRERRRKGE</sequence>
<evidence type="ECO:0000313" key="3">
    <source>
        <dbReference type="Proteomes" id="UP001177670"/>
    </source>
</evidence>
<dbReference type="GO" id="GO:0000981">
    <property type="term" value="F:DNA-binding transcription factor activity, RNA polymerase II-specific"/>
    <property type="evidence" value="ECO:0007669"/>
    <property type="project" value="TreeGrafter"/>
</dbReference>
<dbReference type="InterPro" id="IPR019548">
    <property type="entry name" value="CTF/NFI_DNA-bd_N"/>
</dbReference>
<dbReference type="InterPro" id="IPR020604">
    <property type="entry name" value="CTF/NFI_DNA-bd-dom"/>
</dbReference>
<name>A0AA40KLE9_9HYME</name>
<organism evidence="2 3">
    <name type="scientific">Melipona bicolor</name>
    <dbReference type="NCBI Taxonomy" id="60889"/>
    <lineage>
        <taxon>Eukaryota</taxon>
        <taxon>Metazoa</taxon>
        <taxon>Ecdysozoa</taxon>
        <taxon>Arthropoda</taxon>
        <taxon>Hexapoda</taxon>
        <taxon>Insecta</taxon>
        <taxon>Pterygota</taxon>
        <taxon>Neoptera</taxon>
        <taxon>Endopterygota</taxon>
        <taxon>Hymenoptera</taxon>
        <taxon>Apocrita</taxon>
        <taxon>Aculeata</taxon>
        <taxon>Apoidea</taxon>
        <taxon>Anthophila</taxon>
        <taxon>Apidae</taxon>
        <taxon>Melipona</taxon>
    </lineage>
</organism>
<dbReference type="PANTHER" id="PTHR11492:SF8">
    <property type="entry name" value="NUCLEAR FACTOR I, ISOFORM B"/>
    <property type="match status" value="1"/>
</dbReference>
<dbReference type="Proteomes" id="UP001177670">
    <property type="component" value="Unassembled WGS sequence"/>
</dbReference>
<dbReference type="Pfam" id="PF10524">
    <property type="entry name" value="NfI_DNAbd_pre-N"/>
    <property type="match status" value="1"/>
</dbReference>
<gene>
    <name evidence="2" type="ORF">K0M31_006096</name>
</gene>
<evidence type="ECO:0000259" key="1">
    <source>
        <dbReference type="PROSITE" id="PS51080"/>
    </source>
</evidence>
<dbReference type="AlphaFoldDB" id="A0AA40KLE9"/>
<protein>
    <recommendedName>
        <fullName evidence="1">CTF/NF-I domain-containing protein</fullName>
    </recommendedName>
</protein>
<reference evidence="2" key="1">
    <citation type="submission" date="2021-10" db="EMBL/GenBank/DDBJ databases">
        <title>Melipona bicolor Genome sequencing and assembly.</title>
        <authorList>
            <person name="Araujo N.S."/>
            <person name="Arias M.C."/>
        </authorList>
    </citation>
    <scope>NUCLEOTIDE SEQUENCE</scope>
    <source>
        <strain evidence="2">USP_2M_L1-L4_2017</strain>
        <tissue evidence="2">Whole body</tissue>
    </source>
</reference>
<dbReference type="EMBL" id="JAHYIQ010000017">
    <property type="protein sequence ID" value="KAK1124734.1"/>
    <property type="molecule type" value="Genomic_DNA"/>
</dbReference>
<proteinExistence type="predicted"/>
<keyword evidence="3" id="KW-1185">Reference proteome</keyword>
<evidence type="ECO:0000313" key="2">
    <source>
        <dbReference type="EMBL" id="KAK1124734.1"/>
    </source>
</evidence>
<comment type="caution">
    <text evidence="2">The sequence shown here is derived from an EMBL/GenBank/DDBJ whole genome shotgun (WGS) entry which is preliminary data.</text>
</comment>
<feature type="domain" description="CTF/NF-I" evidence="1">
    <location>
        <begin position="18"/>
        <end position="197"/>
    </location>
</feature>
<dbReference type="GO" id="GO:0005634">
    <property type="term" value="C:nucleus"/>
    <property type="evidence" value="ECO:0007669"/>
    <property type="project" value="InterPro"/>
</dbReference>
<dbReference type="InterPro" id="IPR000647">
    <property type="entry name" value="CTF/NFI"/>
</dbReference>
<dbReference type="PROSITE" id="PS51080">
    <property type="entry name" value="CTF_NFI_2"/>
    <property type="match status" value="1"/>
</dbReference>
<dbReference type="GO" id="GO:0000978">
    <property type="term" value="F:RNA polymerase II cis-regulatory region sequence-specific DNA binding"/>
    <property type="evidence" value="ECO:0007669"/>
    <property type="project" value="TreeGrafter"/>
</dbReference>
<dbReference type="PANTHER" id="PTHR11492">
    <property type="entry name" value="NUCLEAR FACTOR I"/>
    <property type="match status" value="1"/>
</dbReference>